<dbReference type="SFLD" id="SFLDF00027">
    <property type="entry name" value="p-type_atpase"/>
    <property type="match status" value="1"/>
</dbReference>
<evidence type="ECO:0000256" key="1">
    <source>
        <dbReference type="ARBA" id="ARBA00004651"/>
    </source>
</evidence>
<dbReference type="Gene3D" id="1.20.1110.10">
    <property type="entry name" value="Calcium-transporting ATPase, transmembrane domain"/>
    <property type="match status" value="1"/>
</dbReference>
<comment type="caution">
    <text evidence="11">The sequence shown here is derived from an EMBL/GenBank/DDBJ whole genome shotgun (WGS) entry which is preliminary data.</text>
</comment>
<evidence type="ECO:0000256" key="5">
    <source>
        <dbReference type="ARBA" id="ARBA00022840"/>
    </source>
</evidence>
<dbReference type="PRINTS" id="PR00119">
    <property type="entry name" value="CATATPASE"/>
</dbReference>
<feature type="transmembrane region" description="Helical" evidence="9">
    <location>
        <begin position="151"/>
        <end position="170"/>
    </location>
</feature>
<organism evidence="11 12">
    <name type="scientific">Durusdinium trenchii</name>
    <dbReference type="NCBI Taxonomy" id="1381693"/>
    <lineage>
        <taxon>Eukaryota</taxon>
        <taxon>Sar</taxon>
        <taxon>Alveolata</taxon>
        <taxon>Dinophyceae</taxon>
        <taxon>Suessiales</taxon>
        <taxon>Symbiodiniaceae</taxon>
        <taxon>Durusdinium</taxon>
    </lineage>
</organism>
<dbReference type="SMART" id="SM00831">
    <property type="entry name" value="Cation_ATPase_N"/>
    <property type="match status" value="1"/>
</dbReference>
<evidence type="ECO:0000256" key="2">
    <source>
        <dbReference type="ARBA" id="ARBA00022475"/>
    </source>
</evidence>
<keyword evidence="12" id="KW-1185">Reference proteome</keyword>
<dbReference type="InterPro" id="IPR006068">
    <property type="entry name" value="ATPase_P-typ_cation-transptr_C"/>
</dbReference>
<evidence type="ECO:0000259" key="10">
    <source>
        <dbReference type="SMART" id="SM00831"/>
    </source>
</evidence>
<dbReference type="InterPro" id="IPR023299">
    <property type="entry name" value="ATPase_P-typ_cyto_dom_N"/>
</dbReference>
<dbReference type="PANTHER" id="PTHR43294:SF21">
    <property type="entry name" value="CATION TRANSPORTING ATPASE"/>
    <property type="match status" value="1"/>
</dbReference>
<dbReference type="Pfam" id="PF00690">
    <property type="entry name" value="Cation_ATPase_N"/>
    <property type="match status" value="1"/>
</dbReference>
<dbReference type="SUPFAM" id="SSF56784">
    <property type="entry name" value="HAD-like"/>
    <property type="match status" value="1"/>
</dbReference>
<feature type="domain" description="Cation-transporting P-type ATPase N-terminal" evidence="10">
    <location>
        <begin position="57"/>
        <end position="143"/>
    </location>
</feature>
<keyword evidence="7 9" id="KW-1133">Transmembrane helix</keyword>
<dbReference type="Pfam" id="PF00122">
    <property type="entry name" value="E1-E2_ATPase"/>
    <property type="match status" value="1"/>
</dbReference>
<evidence type="ECO:0000256" key="6">
    <source>
        <dbReference type="ARBA" id="ARBA00022967"/>
    </source>
</evidence>
<reference evidence="11 12" key="1">
    <citation type="submission" date="2024-02" db="EMBL/GenBank/DDBJ databases">
        <authorList>
            <person name="Chen Y."/>
            <person name="Shah S."/>
            <person name="Dougan E. K."/>
            <person name="Thang M."/>
            <person name="Chan C."/>
        </authorList>
    </citation>
    <scope>NUCLEOTIDE SEQUENCE [LARGE SCALE GENOMIC DNA]</scope>
</reference>
<dbReference type="PROSITE" id="PS00154">
    <property type="entry name" value="ATPASE_E1_E2"/>
    <property type="match status" value="1"/>
</dbReference>
<keyword evidence="2" id="KW-1003">Cell membrane</keyword>
<dbReference type="Gene3D" id="3.40.50.1000">
    <property type="entry name" value="HAD superfamily/HAD-like"/>
    <property type="match status" value="1"/>
</dbReference>
<keyword evidence="3 9" id="KW-0812">Transmembrane</keyword>
<dbReference type="Gene3D" id="3.40.1110.10">
    <property type="entry name" value="Calcium-transporting ATPase, cytoplasmic domain N"/>
    <property type="match status" value="1"/>
</dbReference>
<dbReference type="InterPro" id="IPR018303">
    <property type="entry name" value="ATPase_P-typ_P_site"/>
</dbReference>
<keyword evidence="6" id="KW-1278">Translocase</keyword>
<dbReference type="PRINTS" id="PR00121">
    <property type="entry name" value="NAKATPASE"/>
</dbReference>
<dbReference type="InterPro" id="IPR059000">
    <property type="entry name" value="ATPase_P-type_domA"/>
</dbReference>
<dbReference type="Gene3D" id="2.70.150.10">
    <property type="entry name" value="Calcium-transporting ATPase, cytoplasmic transduction domain A"/>
    <property type="match status" value="1"/>
</dbReference>
<evidence type="ECO:0000256" key="7">
    <source>
        <dbReference type="ARBA" id="ARBA00022989"/>
    </source>
</evidence>
<dbReference type="InterPro" id="IPR023214">
    <property type="entry name" value="HAD_sf"/>
</dbReference>
<dbReference type="NCBIfam" id="TIGR01494">
    <property type="entry name" value="ATPase_P-type"/>
    <property type="match status" value="2"/>
</dbReference>
<dbReference type="Pfam" id="PF13246">
    <property type="entry name" value="Cation_ATPase"/>
    <property type="match status" value="1"/>
</dbReference>
<dbReference type="SUPFAM" id="SSF81660">
    <property type="entry name" value="Metal cation-transporting ATPase, ATP-binding domain N"/>
    <property type="match status" value="1"/>
</dbReference>
<proteinExistence type="predicted"/>
<dbReference type="InterPro" id="IPR004014">
    <property type="entry name" value="ATPase_P-typ_cation-transptr_N"/>
</dbReference>
<keyword evidence="4" id="KW-0547">Nucleotide-binding</keyword>
<protein>
    <submittedName>
        <fullName evidence="11">Sodium/potassium-transporting ATPase subunit alpha-1 (Na(+)/K(+) ATPase alpha-1 subunit) (Sodium pump subunit alpha-1)</fullName>
    </submittedName>
</protein>
<dbReference type="InterPro" id="IPR036412">
    <property type="entry name" value="HAD-like_sf"/>
</dbReference>
<sequence length="996" mass="108329">NNKQQCAMSRGIELKSFDHEGRRRSSSVELSGSAECVRQKLDLLRRQSSEDASSALPIHSLGRVDIGARLRTTIPGNEDASCRVEACGLTLDEAARRMAEDGPNKLTPPEVEALWVRFLRTAFGGLLNILLWICVFAEVILLLVYPGQKDLVTPAILSAVILITALLQLYTEVKALSSMEALRDLQVGEAVQVVRMDAAQRCDLSVSAEDLVKGDVIFLDAGQRVPADVRIIHCSSLEVDNSTLTGETMPELRSSAAEPANMLSTEARCLAFSGTSILKGSATCVVYATGDRTFLGQIASTMKSRPPKSSLEIQIEHFVHTIARVALGVTGLVLLSDLLAPKLRSFSVPEGLLPTVTLSLMIASRRMSRLHVVVKKLDAIESLGCVSTFCSDKTGTLTAGVMQVQEVLLPFGEALEMKSFEAEVSGRKGSMEALATAGLLNNNAQVLQTSSGELDVCGSPTEVAIFKAASTMLGLSIRDAAPEQACFEIPFNSENKWMLTVHRQQNEEFPCRVVIKGAPEKILSLCKTGQDFDCKLRGLMKRGLRVVGLASRQLKAAETPETFEGAALSDCNFPVSGFDLLGFFAIEDPPRDGVKQAVMKCKDAGVKVVMVTGDHPATARAIAKCVSILGEDEEDDGKKSESFKVLEGDDLDSHLPEEDFNGLSASSQAFWQQAVQRARVFARVSPLHKRIIVQAYQFYGQDGLGDIVAMTGDGVNDAPALKQAQVGIAMGIRGTSVAQDAADIILLDDNFSSAIDGMEQGRLAGENLQKSIMYTLCSKLPQVVPALVEVFGMPLALAAVQVLLVDIGTDIWTAVAFAAQEPEASLMNRRPRHPQRDWMVGREILAFSYGYMGALQCCFCWLMYFAATPEIGRLMNAIEPMTEYSHEEQAIERKGMTVYYWTLVLGQVAAAFACTTKRQPLFGNGGYGLPNHLLNVTAMCEMILSLLVMHTGMRQSFEMELLPSWSLFLPLTALFGILGIDECRKRFGPERFLLRG</sequence>
<evidence type="ECO:0000313" key="11">
    <source>
        <dbReference type="EMBL" id="CAK9001527.1"/>
    </source>
</evidence>
<accession>A0ABP0IJ85</accession>
<evidence type="ECO:0000313" key="12">
    <source>
        <dbReference type="Proteomes" id="UP001642464"/>
    </source>
</evidence>
<evidence type="ECO:0000256" key="9">
    <source>
        <dbReference type="SAM" id="Phobius"/>
    </source>
</evidence>
<name>A0ABP0IJ85_9DINO</name>
<dbReference type="Proteomes" id="UP001642464">
    <property type="component" value="Unassembled WGS sequence"/>
</dbReference>
<keyword evidence="5" id="KW-0067">ATP-binding</keyword>
<gene>
    <name evidence="11" type="ORF">SCF082_LOCUS6962</name>
</gene>
<feature type="transmembrane region" description="Helical" evidence="9">
    <location>
        <begin position="927"/>
        <end position="949"/>
    </location>
</feature>
<evidence type="ECO:0000256" key="3">
    <source>
        <dbReference type="ARBA" id="ARBA00022692"/>
    </source>
</evidence>
<evidence type="ECO:0000256" key="8">
    <source>
        <dbReference type="ARBA" id="ARBA00023136"/>
    </source>
</evidence>
<dbReference type="InterPro" id="IPR001757">
    <property type="entry name" value="P_typ_ATPase"/>
</dbReference>
<keyword evidence="8 9" id="KW-0472">Membrane</keyword>
<dbReference type="SFLD" id="SFLDS00003">
    <property type="entry name" value="Haloacid_Dehalogenase"/>
    <property type="match status" value="1"/>
</dbReference>
<dbReference type="InterPro" id="IPR044492">
    <property type="entry name" value="P_typ_ATPase_HD_dom"/>
</dbReference>
<feature type="transmembrane region" description="Helical" evidence="9">
    <location>
        <begin position="125"/>
        <end position="145"/>
    </location>
</feature>
<dbReference type="InterPro" id="IPR050510">
    <property type="entry name" value="Cation_transp_ATPase_P-type"/>
</dbReference>
<dbReference type="SUPFAM" id="SSF81665">
    <property type="entry name" value="Calcium ATPase, transmembrane domain M"/>
    <property type="match status" value="1"/>
</dbReference>
<feature type="non-terminal residue" evidence="11">
    <location>
        <position position="1"/>
    </location>
</feature>
<dbReference type="SFLD" id="SFLDG00002">
    <property type="entry name" value="C1.7:_P-type_atpase_like"/>
    <property type="match status" value="1"/>
</dbReference>
<comment type="subcellular location">
    <subcellularLocation>
        <location evidence="1">Cell membrane</location>
        <topology evidence="1">Multi-pass membrane protein</topology>
    </subcellularLocation>
</comment>
<feature type="transmembrane region" description="Helical" evidence="9">
    <location>
        <begin position="898"/>
        <end position="915"/>
    </location>
</feature>
<feature type="transmembrane region" description="Helical" evidence="9">
    <location>
        <begin position="844"/>
        <end position="867"/>
    </location>
</feature>
<evidence type="ECO:0000256" key="4">
    <source>
        <dbReference type="ARBA" id="ARBA00022741"/>
    </source>
</evidence>
<dbReference type="PANTHER" id="PTHR43294">
    <property type="entry name" value="SODIUM/POTASSIUM-TRANSPORTING ATPASE SUBUNIT ALPHA"/>
    <property type="match status" value="1"/>
</dbReference>
<dbReference type="InterPro" id="IPR023298">
    <property type="entry name" value="ATPase_P-typ_TM_dom_sf"/>
</dbReference>
<dbReference type="SUPFAM" id="SSF81653">
    <property type="entry name" value="Calcium ATPase, transduction domain A"/>
    <property type="match status" value="1"/>
</dbReference>
<dbReference type="Pfam" id="PF00689">
    <property type="entry name" value="Cation_ATPase_C"/>
    <property type="match status" value="1"/>
</dbReference>
<feature type="transmembrane region" description="Helical" evidence="9">
    <location>
        <begin position="961"/>
        <end position="980"/>
    </location>
</feature>
<dbReference type="EMBL" id="CAXAMM010003880">
    <property type="protein sequence ID" value="CAK9001527.1"/>
    <property type="molecule type" value="Genomic_DNA"/>
</dbReference>
<dbReference type="InterPro" id="IPR008250">
    <property type="entry name" value="ATPase_P-typ_transduc_dom_A_sf"/>
</dbReference>